<keyword evidence="1" id="KW-0472">Membrane</keyword>
<dbReference type="STRING" id="996342.SAMN05443551_0955"/>
<dbReference type="EMBL" id="FQXC01000001">
    <property type="protein sequence ID" value="SHG89830.1"/>
    <property type="molecule type" value="Genomic_DNA"/>
</dbReference>
<evidence type="ECO:0000256" key="1">
    <source>
        <dbReference type="SAM" id="Phobius"/>
    </source>
</evidence>
<sequence>MTHATHAPQIAYLGAQSTLSPLAVVALRVAVTLTKWSERRRTRLHLAQLDDHLLRDVGLDRQTAFKEAKRQFWLV</sequence>
<evidence type="ECO:0000259" key="2">
    <source>
        <dbReference type="Pfam" id="PF06568"/>
    </source>
</evidence>
<accession>A0A1M5NJV5</accession>
<keyword evidence="4" id="KW-1185">Reference proteome</keyword>
<dbReference type="AlphaFoldDB" id="A0A1M5NJV5"/>
<protein>
    <recommendedName>
        <fullName evidence="2">YjiS-like domain-containing protein</fullName>
    </recommendedName>
</protein>
<feature type="domain" description="YjiS-like" evidence="2">
    <location>
        <begin position="32"/>
        <end position="62"/>
    </location>
</feature>
<proteinExistence type="predicted"/>
<keyword evidence="1" id="KW-1133">Transmembrane helix</keyword>
<dbReference type="RefSeq" id="WP_072776315.1">
    <property type="nucleotide sequence ID" value="NZ_FQXC01000001.1"/>
</dbReference>
<name>A0A1M5NJV5_9RHOB</name>
<dbReference type="OrthoDB" id="8005167at2"/>
<evidence type="ECO:0000313" key="3">
    <source>
        <dbReference type="EMBL" id="SHG89830.1"/>
    </source>
</evidence>
<organism evidence="3 4">
    <name type="scientific">Marivita hallyeonensis</name>
    <dbReference type="NCBI Taxonomy" id="996342"/>
    <lineage>
        <taxon>Bacteria</taxon>
        <taxon>Pseudomonadati</taxon>
        <taxon>Pseudomonadota</taxon>
        <taxon>Alphaproteobacteria</taxon>
        <taxon>Rhodobacterales</taxon>
        <taxon>Roseobacteraceae</taxon>
        <taxon>Marivita</taxon>
    </lineage>
</organism>
<dbReference type="InterPro" id="IPR009506">
    <property type="entry name" value="YjiS-like"/>
</dbReference>
<gene>
    <name evidence="3" type="ORF">SAMN05443551_0955</name>
</gene>
<evidence type="ECO:0000313" key="4">
    <source>
        <dbReference type="Proteomes" id="UP000184221"/>
    </source>
</evidence>
<dbReference type="Pfam" id="PF06568">
    <property type="entry name" value="YjiS-like"/>
    <property type="match status" value="1"/>
</dbReference>
<dbReference type="Proteomes" id="UP000184221">
    <property type="component" value="Unassembled WGS sequence"/>
</dbReference>
<feature type="transmembrane region" description="Helical" evidence="1">
    <location>
        <begin position="12"/>
        <end position="31"/>
    </location>
</feature>
<keyword evidence="1" id="KW-0812">Transmembrane</keyword>
<reference evidence="3 4" key="1">
    <citation type="submission" date="2016-11" db="EMBL/GenBank/DDBJ databases">
        <authorList>
            <person name="Jaros S."/>
            <person name="Januszkiewicz K."/>
            <person name="Wedrychowicz H."/>
        </authorList>
    </citation>
    <scope>NUCLEOTIDE SEQUENCE [LARGE SCALE GENOMIC DNA]</scope>
    <source>
        <strain evidence="3 4">DSM 29431</strain>
    </source>
</reference>